<dbReference type="FunFam" id="1.10.238.10:FF:000251">
    <property type="entry name" value="Calmodulin-related protein 97A"/>
    <property type="match status" value="1"/>
</dbReference>
<dbReference type="Proteomes" id="UP001163046">
    <property type="component" value="Unassembled WGS sequence"/>
</dbReference>
<dbReference type="GO" id="GO:0016460">
    <property type="term" value="C:myosin II complex"/>
    <property type="evidence" value="ECO:0007669"/>
    <property type="project" value="TreeGrafter"/>
</dbReference>
<keyword evidence="3" id="KW-0106">Calcium</keyword>
<dbReference type="Gene3D" id="1.10.238.10">
    <property type="entry name" value="EF-hand"/>
    <property type="match status" value="2"/>
</dbReference>
<keyword evidence="6" id="KW-1185">Reference proteome</keyword>
<dbReference type="PROSITE" id="PS00018">
    <property type="entry name" value="EF_HAND_1"/>
    <property type="match status" value="4"/>
</dbReference>
<evidence type="ECO:0000313" key="5">
    <source>
        <dbReference type="EMBL" id="KAJ7331639.1"/>
    </source>
</evidence>
<dbReference type="SMART" id="SM00054">
    <property type="entry name" value="EFh"/>
    <property type="match status" value="4"/>
</dbReference>
<evidence type="ECO:0000259" key="4">
    <source>
        <dbReference type="PROSITE" id="PS50222"/>
    </source>
</evidence>
<sequence>MADKFTEEQVAEFKEAFQIFDKDSGGTISIKELKQVFEALGQHPTEEEVQSMISGVDEDGSGEIDFDEFLTLMAAKQSNMTMEDELRGAFNIFDIDGSGFISSDELKQVLENLGESLTDEEVGEMMKEADLDSDGQVSFDEFVKMMANIK</sequence>
<feature type="domain" description="EF-hand" evidence="4">
    <location>
        <begin position="8"/>
        <end position="43"/>
    </location>
</feature>
<dbReference type="EMBL" id="MU827788">
    <property type="protein sequence ID" value="KAJ7331639.1"/>
    <property type="molecule type" value="Genomic_DNA"/>
</dbReference>
<dbReference type="SUPFAM" id="SSF47473">
    <property type="entry name" value="EF-hand"/>
    <property type="match status" value="1"/>
</dbReference>
<comment type="caution">
    <text evidence="5">The sequence shown here is derived from an EMBL/GenBank/DDBJ whole genome shotgun (WGS) entry which is preliminary data.</text>
</comment>
<dbReference type="InterPro" id="IPR018247">
    <property type="entry name" value="EF_Hand_1_Ca_BS"/>
</dbReference>
<dbReference type="GO" id="GO:0005509">
    <property type="term" value="F:calcium ion binding"/>
    <property type="evidence" value="ECO:0007669"/>
    <property type="project" value="InterPro"/>
</dbReference>
<dbReference type="PANTHER" id="PTHR23048:SF0">
    <property type="entry name" value="CALMODULIN LIKE 3"/>
    <property type="match status" value="1"/>
</dbReference>
<proteinExistence type="predicted"/>
<accession>A0A9W9YBM2</accession>
<dbReference type="PANTHER" id="PTHR23048">
    <property type="entry name" value="MYOSIN LIGHT CHAIN 1, 3"/>
    <property type="match status" value="1"/>
</dbReference>
<evidence type="ECO:0000313" key="6">
    <source>
        <dbReference type="Proteomes" id="UP001163046"/>
    </source>
</evidence>
<feature type="domain" description="EF-hand" evidence="4">
    <location>
        <begin position="81"/>
        <end position="116"/>
    </location>
</feature>
<dbReference type="InterPro" id="IPR002048">
    <property type="entry name" value="EF_hand_dom"/>
</dbReference>
<evidence type="ECO:0000256" key="3">
    <source>
        <dbReference type="ARBA" id="ARBA00022837"/>
    </source>
</evidence>
<reference evidence="5" key="1">
    <citation type="submission" date="2023-01" db="EMBL/GenBank/DDBJ databases">
        <title>Genome assembly of the deep-sea coral Lophelia pertusa.</title>
        <authorList>
            <person name="Herrera S."/>
            <person name="Cordes E."/>
        </authorList>
    </citation>
    <scope>NUCLEOTIDE SEQUENCE</scope>
    <source>
        <strain evidence="5">USNM1676648</strain>
        <tissue evidence="5">Polyp</tissue>
    </source>
</reference>
<keyword evidence="1" id="KW-0479">Metal-binding</keyword>
<dbReference type="PROSITE" id="PS50222">
    <property type="entry name" value="EF_HAND_2"/>
    <property type="match status" value="4"/>
</dbReference>
<protein>
    <submittedName>
        <fullName evidence="5">Calmodulin-2</fullName>
    </submittedName>
</protein>
<dbReference type="Pfam" id="PF13499">
    <property type="entry name" value="EF-hand_7"/>
    <property type="match status" value="2"/>
</dbReference>
<organism evidence="5 6">
    <name type="scientific">Desmophyllum pertusum</name>
    <dbReference type="NCBI Taxonomy" id="174260"/>
    <lineage>
        <taxon>Eukaryota</taxon>
        <taxon>Metazoa</taxon>
        <taxon>Cnidaria</taxon>
        <taxon>Anthozoa</taxon>
        <taxon>Hexacorallia</taxon>
        <taxon>Scleractinia</taxon>
        <taxon>Caryophylliina</taxon>
        <taxon>Caryophylliidae</taxon>
        <taxon>Desmophyllum</taxon>
    </lineage>
</organism>
<name>A0A9W9YBM2_9CNID</name>
<dbReference type="InterPro" id="IPR011992">
    <property type="entry name" value="EF-hand-dom_pair"/>
</dbReference>
<dbReference type="FunFam" id="1.10.238.10:FF:000181">
    <property type="entry name" value="CALML5 isoform 1"/>
    <property type="match status" value="1"/>
</dbReference>
<keyword evidence="2" id="KW-0677">Repeat</keyword>
<feature type="domain" description="EF-hand" evidence="4">
    <location>
        <begin position="117"/>
        <end position="150"/>
    </location>
</feature>
<evidence type="ECO:0000256" key="1">
    <source>
        <dbReference type="ARBA" id="ARBA00022723"/>
    </source>
</evidence>
<dbReference type="InterPro" id="IPR050230">
    <property type="entry name" value="CALM/Myosin/TropC-like"/>
</dbReference>
<dbReference type="OrthoDB" id="26525at2759"/>
<gene>
    <name evidence="5" type="primary">Calm2_1</name>
    <name evidence="5" type="ORF">OS493_019230</name>
</gene>
<dbReference type="AlphaFoldDB" id="A0A9W9YBM2"/>
<evidence type="ECO:0000256" key="2">
    <source>
        <dbReference type="ARBA" id="ARBA00022737"/>
    </source>
</evidence>
<feature type="domain" description="EF-hand" evidence="4">
    <location>
        <begin position="44"/>
        <end position="79"/>
    </location>
</feature>